<gene>
    <name evidence="3" type="ORF">F6X53_15310</name>
</gene>
<evidence type="ECO:0000313" key="3">
    <source>
        <dbReference type="EMBL" id="KAB1078441.1"/>
    </source>
</evidence>
<dbReference type="OrthoDB" id="8005085at2"/>
<dbReference type="InterPro" id="IPR009057">
    <property type="entry name" value="Homeodomain-like_sf"/>
</dbReference>
<sequence>MNIHQNARLTPSGRERVVRLVRSGLAPKVVAATMGVCAKTVRKWMARFEAEGVAGLQDCSSRPHSLHRPTPAATQAAIVR</sequence>
<dbReference type="Pfam" id="PF13011">
    <property type="entry name" value="LZ_Tnp_IS481"/>
    <property type="match status" value="1"/>
</dbReference>
<dbReference type="Proteomes" id="UP000474159">
    <property type="component" value="Unassembled WGS sequence"/>
</dbReference>
<evidence type="ECO:0000259" key="2">
    <source>
        <dbReference type="Pfam" id="PF13011"/>
    </source>
</evidence>
<evidence type="ECO:0000313" key="4">
    <source>
        <dbReference type="Proteomes" id="UP000474159"/>
    </source>
</evidence>
<reference evidence="3 4" key="1">
    <citation type="submission" date="2019-09" db="EMBL/GenBank/DDBJ databases">
        <title>YIM 48816 draft genome.</title>
        <authorList>
            <person name="Jiang L."/>
        </authorList>
    </citation>
    <scope>NUCLEOTIDE SEQUENCE [LARGE SCALE GENOMIC DNA]</scope>
    <source>
        <strain evidence="3 4">YIM 48816</strain>
    </source>
</reference>
<protein>
    <submittedName>
        <fullName evidence="3">Helix-turn-helix domain-containing protein</fullName>
    </submittedName>
</protein>
<dbReference type="InterPro" id="IPR024967">
    <property type="entry name" value="DNA-bd_IS481-type"/>
</dbReference>
<keyword evidence="4" id="KW-1185">Reference proteome</keyword>
<dbReference type="EMBL" id="VZZK01000014">
    <property type="protein sequence ID" value="KAB1078441.1"/>
    <property type="molecule type" value="Genomic_DNA"/>
</dbReference>
<name>A0A6L3SXC5_9HYPH</name>
<feature type="domain" description="DNA-binding" evidence="2">
    <location>
        <begin position="1"/>
        <end position="66"/>
    </location>
</feature>
<proteinExistence type="predicted"/>
<comment type="caution">
    <text evidence="3">The sequence shown here is derived from an EMBL/GenBank/DDBJ whole genome shotgun (WGS) entry which is preliminary data.</text>
</comment>
<evidence type="ECO:0000256" key="1">
    <source>
        <dbReference type="SAM" id="MobiDB-lite"/>
    </source>
</evidence>
<dbReference type="AlphaFoldDB" id="A0A6L3SXC5"/>
<feature type="region of interest" description="Disordered" evidence="1">
    <location>
        <begin position="58"/>
        <end position="80"/>
    </location>
</feature>
<accession>A0A6L3SXC5</accession>
<feature type="non-terminal residue" evidence="3">
    <location>
        <position position="80"/>
    </location>
</feature>
<dbReference type="RefSeq" id="WP_151001061.1">
    <property type="nucleotide sequence ID" value="NZ_VZZK01000014.1"/>
</dbReference>
<dbReference type="SUPFAM" id="SSF46689">
    <property type="entry name" value="Homeodomain-like"/>
    <property type="match status" value="1"/>
</dbReference>
<organism evidence="3 4">
    <name type="scientific">Methylobacterium soli</name>
    <dbReference type="NCBI Taxonomy" id="553447"/>
    <lineage>
        <taxon>Bacteria</taxon>
        <taxon>Pseudomonadati</taxon>
        <taxon>Pseudomonadota</taxon>
        <taxon>Alphaproteobacteria</taxon>
        <taxon>Hyphomicrobiales</taxon>
        <taxon>Methylobacteriaceae</taxon>
        <taxon>Methylobacterium</taxon>
    </lineage>
</organism>